<dbReference type="InterPro" id="IPR013324">
    <property type="entry name" value="RNA_pol_sigma_r3/r4-like"/>
</dbReference>
<dbReference type="InterPro" id="IPR036388">
    <property type="entry name" value="WH-like_DNA-bd_sf"/>
</dbReference>
<evidence type="ECO:0000259" key="7">
    <source>
        <dbReference type="PROSITE" id="PS00716"/>
    </source>
</evidence>
<dbReference type="Pfam" id="PF04542">
    <property type="entry name" value="Sigma70_r2"/>
    <property type="match status" value="1"/>
</dbReference>
<dbReference type="GO" id="GO:0016987">
    <property type="term" value="F:sigma factor activity"/>
    <property type="evidence" value="ECO:0007669"/>
    <property type="project" value="UniProtKB-KW"/>
</dbReference>
<evidence type="ECO:0000256" key="5">
    <source>
        <dbReference type="RuleBase" id="RU362124"/>
    </source>
</evidence>
<sequence>MLKEEEFKELLIKAQSAEPELREAATESILEHNVNLVRSIVYRFSNRGYEWDDLFQIGCMGLLKAIERFDINFNVKFSTYAVPMIIGEIRRFIRDDNPVKVSRPLKELAYRVYKTQEKLQGSLGREPTIGEIAKDLALAPQEIVSALEVLQPQVSIYEQAFQGSDGGDTIHLLDQLIHSDGQDTAYFEKLALKEVLARLPVKERTVIYLRFFADKTQAEIAAIIGLSQVQVSRIEKQALKIIRELLQTSS</sequence>
<keyword evidence="9" id="KW-1185">Reference proteome</keyword>
<evidence type="ECO:0000256" key="2">
    <source>
        <dbReference type="ARBA" id="ARBA00023082"/>
    </source>
</evidence>
<reference evidence="8 9" key="1">
    <citation type="submission" date="2017-04" db="EMBL/GenBank/DDBJ databases">
        <authorList>
            <person name="Afonso C.L."/>
            <person name="Miller P.J."/>
            <person name="Scott M.A."/>
            <person name="Spackman E."/>
            <person name="Goraichik I."/>
            <person name="Dimitrov K.M."/>
            <person name="Suarez D.L."/>
            <person name="Swayne D.E."/>
        </authorList>
    </citation>
    <scope>NUCLEOTIDE SEQUENCE [LARGE SCALE GENOMIC DNA]</scope>
    <source>
        <strain evidence="8 9">DSM 5090</strain>
    </source>
</reference>
<accession>A0A1W2ACR6</accession>
<dbReference type="InterPro" id="IPR014322">
    <property type="entry name" value="RNA_pol_sigma-B/F/G"/>
</dbReference>
<feature type="domain" description="RNA polymerase sigma-70" evidence="6">
    <location>
        <begin position="53"/>
        <end position="66"/>
    </location>
</feature>
<keyword evidence="2 5" id="KW-0731">Sigma factor</keyword>
<dbReference type="Pfam" id="PF04545">
    <property type="entry name" value="Sigma70_r4"/>
    <property type="match status" value="1"/>
</dbReference>
<protein>
    <recommendedName>
        <fullName evidence="5">RNA polymerase sigma factor</fullName>
    </recommendedName>
</protein>
<dbReference type="Gene3D" id="1.10.10.10">
    <property type="entry name" value="Winged helix-like DNA-binding domain superfamily/Winged helix DNA-binding domain"/>
    <property type="match status" value="2"/>
</dbReference>
<dbReference type="PANTHER" id="PTHR30385">
    <property type="entry name" value="SIGMA FACTOR F FLAGELLAR"/>
    <property type="match status" value="1"/>
</dbReference>
<dbReference type="InterPro" id="IPR013325">
    <property type="entry name" value="RNA_pol_sigma_r2"/>
</dbReference>
<evidence type="ECO:0000259" key="6">
    <source>
        <dbReference type="PROSITE" id="PS00715"/>
    </source>
</evidence>
<dbReference type="InterPro" id="IPR007627">
    <property type="entry name" value="RNA_pol_sigma70_r2"/>
</dbReference>
<dbReference type="RefSeq" id="WP_084575120.1">
    <property type="nucleotide sequence ID" value="NZ_CP155572.1"/>
</dbReference>
<dbReference type="PROSITE" id="PS00716">
    <property type="entry name" value="SIGMA70_2"/>
    <property type="match status" value="1"/>
</dbReference>
<dbReference type="NCBIfam" id="TIGR02980">
    <property type="entry name" value="SigBFG"/>
    <property type="match status" value="1"/>
</dbReference>
<dbReference type="SUPFAM" id="SSF88659">
    <property type="entry name" value="Sigma3 and sigma4 domains of RNA polymerase sigma factors"/>
    <property type="match status" value="2"/>
</dbReference>
<dbReference type="GO" id="GO:0003677">
    <property type="term" value="F:DNA binding"/>
    <property type="evidence" value="ECO:0007669"/>
    <property type="project" value="UniProtKB-KW"/>
</dbReference>
<dbReference type="GO" id="GO:0006352">
    <property type="term" value="P:DNA-templated transcription initiation"/>
    <property type="evidence" value="ECO:0007669"/>
    <property type="project" value="InterPro"/>
</dbReference>
<dbReference type="InterPro" id="IPR000943">
    <property type="entry name" value="RNA_pol_sigma70"/>
</dbReference>
<gene>
    <name evidence="8" type="ORF">SAMN04488500_105200</name>
</gene>
<dbReference type="CDD" id="cd06171">
    <property type="entry name" value="Sigma70_r4"/>
    <property type="match status" value="1"/>
</dbReference>
<dbReference type="InterPro" id="IPR007630">
    <property type="entry name" value="RNA_pol_sigma70_r4"/>
</dbReference>
<evidence type="ECO:0000256" key="4">
    <source>
        <dbReference type="ARBA" id="ARBA00023163"/>
    </source>
</evidence>
<keyword evidence="3 5" id="KW-0238">DNA-binding</keyword>
<organism evidence="8 9">
    <name type="scientific">Sporomusa malonica</name>
    <dbReference type="NCBI Taxonomy" id="112901"/>
    <lineage>
        <taxon>Bacteria</taxon>
        <taxon>Bacillati</taxon>
        <taxon>Bacillota</taxon>
        <taxon>Negativicutes</taxon>
        <taxon>Selenomonadales</taxon>
        <taxon>Sporomusaceae</taxon>
        <taxon>Sporomusa</taxon>
    </lineage>
</organism>
<evidence type="ECO:0000256" key="3">
    <source>
        <dbReference type="ARBA" id="ARBA00023125"/>
    </source>
</evidence>
<dbReference type="PROSITE" id="PS00715">
    <property type="entry name" value="SIGMA70_1"/>
    <property type="match status" value="1"/>
</dbReference>
<dbReference type="SUPFAM" id="SSF88946">
    <property type="entry name" value="Sigma2 domain of RNA polymerase sigma factors"/>
    <property type="match status" value="1"/>
</dbReference>
<keyword evidence="4 5" id="KW-0804">Transcription</keyword>
<dbReference type="EMBL" id="FWXI01000005">
    <property type="protein sequence ID" value="SMC58410.1"/>
    <property type="molecule type" value="Genomic_DNA"/>
</dbReference>
<keyword evidence="1 5" id="KW-0805">Transcription regulation</keyword>
<dbReference type="Pfam" id="PF04539">
    <property type="entry name" value="Sigma70_r3"/>
    <property type="match status" value="1"/>
</dbReference>
<comment type="similarity">
    <text evidence="5">Belongs to the sigma-70 factor family.</text>
</comment>
<dbReference type="InterPro" id="IPR014284">
    <property type="entry name" value="RNA_pol_sigma-70_dom"/>
</dbReference>
<dbReference type="PANTHER" id="PTHR30385:SF4">
    <property type="entry name" value="RNA POLYMERASE SIGMA-E FACTOR"/>
    <property type="match status" value="1"/>
</dbReference>
<dbReference type="Gene3D" id="1.20.120.1810">
    <property type="match status" value="1"/>
</dbReference>
<evidence type="ECO:0000256" key="1">
    <source>
        <dbReference type="ARBA" id="ARBA00023015"/>
    </source>
</evidence>
<proteinExistence type="inferred from homology"/>
<evidence type="ECO:0000313" key="8">
    <source>
        <dbReference type="EMBL" id="SMC58410.1"/>
    </source>
</evidence>
<dbReference type="NCBIfam" id="TIGR02937">
    <property type="entry name" value="sigma70-ECF"/>
    <property type="match status" value="1"/>
</dbReference>
<dbReference type="AlphaFoldDB" id="A0A1W2ACR6"/>
<dbReference type="Proteomes" id="UP000192738">
    <property type="component" value="Unassembled WGS sequence"/>
</dbReference>
<evidence type="ECO:0000313" key="9">
    <source>
        <dbReference type="Proteomes" id="UP000192738"/>
    </source>
</evidence>
<dbReference type="OrthoDB" id="9809557at2"/>
<name>A0A1W2ACR6_9FIRM</name>
<comment type="function">
    <text evidence="5">Sigma factors are initiation factors that promote the attachment of RNA polymerase to specific initiation sites and are then released.</text>
</comment>
<dbReference type="STRING" id="112901.SAMN04488500_105200"/>
<dbReference type="PRINTS" id="PR00046">
    <property type="entry name" value="SIGMA70FCT"/>
</dbReference>
<feature type="domain" description="RNA polymerase sigma-70" evidence="7">
    <location>
        <begin position="216"/>
        <end position="242"/>
    </location>
</feature>
<dbReference type="InterPro" id="IPR007624">
    <property type="entry name" value="RNA_pol_sigma70_r3"/>
</dbReference>